<dbReference type="Proteomes" id="UP001142592">
    <property type="component" value="Unassembled WGS sequence"/>
</dbReference>
<evidence type="ECO:0000256" key="1">
    <source>
        <dbReference type="SAM" id="Phobius"/>
    </source>
</evidence>
<feature type="transmembrane region" description="Helical" evidence="1">
    <location>
        <begin position="20"/>
        <end position="42"/>
    </location>
</feature>
<gene>
    <name evidence="2" type="ORF">OQZ29_08195</name>
</gene>
<accession>A0A9X3DCN7</accession>
<comment type="caution">
    <text evidence="2">The sequence shown here is derived from an EMBL/GenBank/DDBJ whole genome shotgun (WGS) entry which is preliminary data.</text>
</comment>
<sequence length="138" mass="15821">MKKVSNIYFYNWKSIFQVSGFIIAFFLILFICFNLSYIGMLWHSIGKSGKTTGEITARTEFSANIQSGTQGNTTVSDKIEFIYVFSVNGRTYSNSCVLGHSIMNSRSLSRIRNSPLPVKVEVKYNLLRKRENILWLID</sequence>
<dbReference type="AlphaFoldDB" id="A0A9X3DCN7"/>
<name>A0A9X3DCN7_9SPHI</name>
<keyword evidence="3" id="KW-1185">Reference proteome</keyword>
<dbReference type="RefSeq" id="WP_010600230.1">
    <property type="nucleotide sequence ID" value="NZ_JAPJUH010000002.1"/>
</dbReference>
<evidence type="ECO:0000313" key="2">
    <source>
        <dbReference type="EMBL" id="MCX3264721.1"/>
    </source>
</evidence>
<evidence type="ECO:0008006" key="4">
    <source>
        <dbReference type="Google" id="ProtNLM"/>
    </source>
</evidence>
<keyword evidence="1" id="KW-1133">Transmembrane helix</keyword>
<reference evidence="2" key="1">
    <citation type="submission" date="2022-11" db="EMBL/GenBank/DDBJ databases">
        <authorList>
            <person name="Graham C."/>
            <person name="Newman J.D."/>
        </authorList>
    </citation>
    <scope>NUCLEOTIDE SEQUENCE</scope>
    <source>
        <strain evidence="2">DSM 19486</strain>
    </source>
</reference>
<proteinExistence type="predicted"/>
<keyword evidence="1" id="KW-0472">Membrane</keyword>
<organism evidence="2 3">
    <name type="scientific">Pedobacter agri</name>
    <dbReference type="NCBI Taxonomy" id="454586"/>
    <lineage>
        <taxon>Bacteria</taxon>
        <taxon>Pseudomonadati</taxon>
        <taxon>Bacteroidota</taxon>
        <taxon>Sphingobacteriia</taxon>
        <taxon>Sphingobacteriales</taxon>
        <taxon>Sphingobacteriaceae</taxon>
        <taxon>Pedobacter</taxon>
    </lineage>
</organism>
<keyword evidence="1" id="KW-0812">Transmembrane</keyword>
<evidence type="ECO:0000313" key="3">
    <source>
        <dbReference type="Proteomes" id="UP001142592"/>
    </source>
</evidence>
<protein>
    <recommendedName>
        <fullName evidence="4">DUF3592 domain-containing protein</fullName>
    </recommendedName>
</protein>
<dbReference type="EMBL" id="JAPJUH010000002">
    <property type="protein sequence ID" value="MCX3264721.1"/>
    <property type="molecule type" value="Genomic_DNA"/>
</dbReference>